<evidence type="ECO:0000313" key="3">
    <source>
        <dbReference type="EMBL" id="MFC0077592.1"/>
    </source>
</evidence>
<organism evidence="3 4">
    <name type="scientific">Flavobacterium procerum</name>
    <dbReference type="NCBI Taxonomy" id="1455569"/>
    <lineage>
        <taxon>Bacteria</taxon>
        <taxon>Pseudomonadati</taxon>
        <taxon>Bacteroidota</taxon>
        <taxon>Flavobacteriia</taxon>
        <taxon>Flavobacteriales</taxon>
        <taxon>Flavobacteriaceae</taxon>
        <taxon>Flavobacterium</taxon>
    </lineage>
</organism>
<dbReference type="Gene3D" id="3.30.530.20">
    <property type="match status" value="1"/>
</dbReference>
<name>A0ABV6BU73_9FLAO</name>
<dbReference type="SUPFAM" id="SSF55961">
    <property type="entry name" value="Bet v1-like"/>
    <property type="match status" value="1"/>
</dbReference>
<evidence type="ECO:0000256" key="1">
    <source>
        <dbReference type="ARBA" id="ARBA00006817"/>
    </source>
</evidence>
<proteinExistence type="inferred from homology"/>
<dbReference type="Pfam" id="PF08327">
    <property type="entry name" value="AHSA1"/>
    <property type="match status" value="1"/>
</dbReference>
<reference evidence="3 4" key="1">
    <citation type="submission" date="2024-09" db="EMBL/GenBank/DDBJ databases">
        <authorList>
            <person name="Sun Q."/>
            <person name="Mori K."/>
        </authorList>
    </citation>
    <scope>NUCLEOTIDE SEQUENCE [LARGE SCALE GENOMIC DNA]</scope>
    <source>
        <strain evidence="3 4">CGMCC 1.12926</strain>
    </source>
</reference>
<dbReference type="RefSeq" id="WP_379684859.1">
    <property type="nucleotide sequence ID" value="NZ_JBHLYW010000008.1"/>
</dbReference>
<comment type="caution">
    <text evidence="3">The sequence shown here is derived from an EMBL/GenBank/DDBJ whole genome shotgun (WGS) entry which is preliminary data.</text>
</comment>
<feature type="domain" description="Activator of Hsp90 ATPase homologue 1/2-like C-terminal" evidence="2">
    <location>
        <begin position="10"/>
        <end position="132"/>
    </location>
</feature>
<evidence type="ECO:0000259" key="2">
    <source>
        <dbReference type="Pfam" id="PF08327"/>
    </source>
</evidence>
<dbReference type="EMBL" id="JBHLYW010000008">
    <property type="protein sequence ID" value="MFC0077592.1"/>
    <property type="molecule type" value="Genomic_DNA"/>
</dbReference>
<dbReference type="InterPro" id="IPR013538">
    <property type="entry name" value="ASHA1/2-like_C"/>
</dbReference>
<sequence>MMITVKTFIDVPKEKAWEFWTLPEHIVKWNHPSEDWHTVAVENDLRIGGKFKYVMKTKDESQGFDFEGVYTDVKIFSLIEYKLSDNRTGSIHFNENNDSVMLIEMFEPEGAIPENIQRQWCQAVIDNFKSYVEADENN</sequence>
<gene>
    <name evidence="3" type="ORF">ACFFLS_11125</name>
</gene>
<protein>
    <submittedName>
        <fullName evidence="3">SRPBCC domain-containing protein</fullName>
    </submittedName>
</protein>
<keyword evidence="4" id="KW-1185">Reference proteome</keyword>
<accession>A0ABV6BU73</accession>
<dbReference type="InterPro" id="IPR023393">
    <property type="entry name" value="START-like_dom_sf"/>
</dbReference>
<evidence type="ECO:0000313" key="4">
    <source>
        <dbReference type="Proteomes" id="UP001589734"/>
    </source>
</evidence>
<dbReference type="Proteomes" id="UP001589734">
    <property type="component" value="Unassembled WGS sequence"/>
</dbReference>
<comment type="similarity">
    <text evidence="1">Belongs to the AHA1 family.</text>
</comment>